<reference evidence="2" key="1">
    <citation type="submission" date="2014-05" db="EMBL/GenBank/DDBJ databases">
        <authorList>
            <person name="Chronopoulou M."/>
        </authorList>
    </citation>
    <scope>NUCLEOTIDE SEQUENCE</scope>
    <source>
        <tissue evidence="2">Whole organism</tissue>
    </source>
</reference>
<keyword evidence="1" id="KW-0472">Membrane</keyword>
<protein>
    <submittedName>
        <fullName evidence="2">Uncharacterized protein</fullName>
    </submittedName>
</protein>
<feature type="transmembrane region" description="Helical" evidence="1">
    <location>
        <begin position="41"/>
        <end position="63"/>
    </location>
</feature>
<evidence type="ECO:0000313" key="2">
    <source>
        <dbReference type="EMBL" id="CDW39620.1"/>
    </source>
</evidence>
<organism evidence="2">
    <name type="scientific">Lepeophtheirus salmonis</name>
    <name type="common">Salmon louse</name>
    <name type="synonym">Caligus salmonis</name>
    <dbReference type="NCBI Taxonomy" id="72036"/>
    <lineage>
        <taxon>Eukaryota</taxon>
        <taxon>Metazoa</taxon>
        <taxon>Ecdysozoa</taxon>
        <taxon>Arthropoda</taxon>
        <taxon>Crustacea</taxon>
        <taxon>Multicrustacea</taxon>
        <taxon>Hexanauplia</taxon>
        <taxon>Copepoda</taxon>
        <taxon>Siphonostomatoida</taxon>
        <taxon>Caligidae</taxon>
        <taxon>Lepeophtheirus</taxon>
    </lineage>
</organism>
<keyword evidence="1" id="KW-0812">Transmembrane</keyword>
<accession>A0A0K2UNI6</accession>
<sequence length="67" mass="7412">MTEGSTKTAVSITLRSDPERFEGVGRDVIMGSEFSAFCREALLIFNILSCLELVSFPPFLLVMPPFP</sequence>
<proteinExistence type="predicted"/>
<name>A0A0K2UNI6_LEPSM</name>
<keyword evidence="1" id="KW-1133">Transmembrane helix</keyword>
<evidence type="ECO:0000256" key="1">
    <source>
        <dbReference type="SAM" id="Phobius"/>
    </source>
</evidence>
<dbReference type="EMBL" id="HACA01022259">
    <property type="protein sequence ID" value="CDW39620.1"/>
    <property type="molecule type" value="Transcribed_RNA"/>
</dbReference>
<dbReference type="AlphaFoldDB" id="A0A0K2UNI6"/>